<dbReference type="AlphaFoldDB" id="A0ABD3HEH5"/>
<proteinExistence type="predicted"/>
<keyword evidence="2" id="KW-1185">Reference proteome</keyword>
<comment type="caution">
    <text evidence="1">The sequence shown here is derived from an EMBL/GenBank/DDBJ whole genome shotgun (WGS) entry which is preliminary data.</text>
</comment>
<dbReference type="EMBL" id="JBJQOH010000004">
    <property type="protein sequence ID" value="KAL3689942.1"/>
    <property type="molecule type" value="Genomic_DNA"/>
</dbReference>
<evidence type="ECO:0000313" key="2">
    <source>
        <dbReference type="Proteomes" id="UP001633002"/>
    </source>
</evidence>
<accession>A0ABD3HEH5</accession>
<evidence type="ECO:0000313" key="1">
    <source>
        <dbReference type="EMBL" id="KAL3689942.1"/>
    </source>
</evidence>
<dbReference type="Proteomes" id="UP001633002">
    <property type="component" value="Unassembled WGS sequence"/>
</dbReference>
<reference evidence="1 2" key="1">
    <citation type="submission" date="2024-09" db="EMBL/GenBank/DDBJ databases">
        <title>Chromosome-scale assembly of Riccia sorocarpa.</title>
        <authorList>
            <person name="Paukszto L."/>
        </authorList>
    </citation>
    <scope>NUCLEOTIDE SEQUENCE [LARGE SCALE GENOMIC DNA]</scope>
    <source>
        <strain evidence="1">LP-2024</strain>
        <tissue evidence="1">Aerial parts of the thallus</tissue>
    </source>
</reference>
<sequence>MALIEEAPSKKECSRCQESLPVTEFSRVRKGAKYPVRKLHKECNRCYDARRRSEDRRVLGRRGADEESIAEPEGVSAIEEEECLEELELSLVPPQAAETRVESRVQTPVETRLTSSSCQFSCLSQLISVALKNAVSQDVSVSTALQFGALQLHLVKGTGKQDSSMGDLVLETHGPKV</sequence>
<protein>
    <submittedName>
        <fullName evidence="1">Uncharacterized protein</fullName>
    </submittedName>
</protein>
<gene>
    <name evidence="1" type="ORF">R1sor_016251</name>
</gene>
<name>A0ABD3HEH5_9MARC</name>
<organism evidence="1 2">
    <name type="scientific">Riccia sorocarpa</name>
    <dbReference type="NCBI Taxonomy" id="122646"/>
    <lineage>
        <taxon>Eukaryota</taxon>
        <taxon>Viridiplantae</taxon>
        <taxon>Streptophyta</taxon>
        <taxon>Embryophyta</taxon>
        <taxon>Marchantiophyta</taxon>
        <taxon>Marchantiopsida</taxon>
        <taxon>Marchantiidae</taxon>
        <taxon>Marchantiales</taxon>
        <taxon>Ricciaceae</taxon>
        <taxon>Riccia</taxon>
    </lineage>
</organism>